<comment type="caution">
    <text evidence="5">The sequence shown here is derived from an EMBL/GenBank/DDBJ whole genome shotgun (WGS) entry which is preliminary data.</text>
</comment>
<sequence>MSSVLYFLGHKLEHLGQETSVHTLTRSASLTDYEHVAHSVGLDPFAMLRMAKLPPKVLIDPNLMISADSVGWLLEESARLSGKEAFGLLLAETRSLGNLGMLALAIREEPTLRAAVQFFARYMRLHNAGVQLRLDDAGDVALLHIGVNTQGHGVWRQAVEMTTGIVLRTLRVLAHDAFRPAKISFTHERPASLDVHRRVLGTAIEFSQECNAIVCRSRDLDRPIPAADPALNREMKRLLDMQLASLRDEPVQRTRQIVRMLLPSGLFSVDRVAQHLGMHRRTLNRHLAAEGESVTTIINAVRAELAEEYLANRERKLYEVAELLGFSSACELSRWFRGQFGKTPSDWAAHYRESKATAGPISRK</sequence>
<gene>
    <name evidence="5" type="ORF">AWB79_02654</name>
</gene>
<evidence type="ECO:0000256" key="2">
    <source>
        <dbReference type="ARBA" id="ARBA00023125"/>
    </source>
</evidence>
<keyword evidence="1" id="KW-0805">Transcription regulation</keyword>
<dbReference type="SMART" id="SM00342">
    <property type="entry name" value="HTH_ARAC"/>
    <property type="match status" value="1"/>
</dbReference>
<evidence type="ECO:0000256" key="1">
    <source>
        <dbReference type="ARBA" id="ARBA00023015"/>
    </source>
</evidence>
<evidence type="ECO:0000256" key="3">
    <source>
        <dbReference type="ARBA" id="ARBA00023163"/>
    </source>
</evidence>
<dbReference type="AlphaFoldDB" id="A0A158APQ7"/>
<dbReference type="Pfam" id="PF12625">
    <property type="entry name" value="Arabinose_bd"/>
    <property type="match status" value="1"/>
</dbReference>
<dbReference type="GO" id="GO:0000976">
    <property type="term" value="F:transcription cis-regulatory region binding"/>
    <property type="evidence" value="ECO:0007669"/>
    <property type="project" value="TreeGrafter"/>
</dbReference>
<keyword evidence="3" id="KW-0804">Transcription</keyword>
<dbReference type="Gene3D" id="1.10.10.60">
    <property type="entry name" value="Homeodomain-like"/>
    <property type="match status" value="1"/>
</dbReference>
<dbReference type="EMBL" id="FCOA02000007">
    <property type="protein sequence ID" value="SAK59824.1"/>
    <property type="molecule type" value="Genomic_DNA"/>
</dbReference>
<dbReference type="InterPro" id="IPR018060">
    <property type="entry name" value="HTH_AraC"/>
</dbReference>
<reference evidence="5" key="1">
    <citation type="submission" date="2016-01" db="EMBL/GenBank/DDBJ databases">
        <authorList>
            <person name="Peeters C."/>
        </authorList>
    </citation>
    <scope>NUCLEOTIDE SEQUENCE</scope>
    <source>
        <strain evidence="5">LMG 29322</strain>
    </source>
</reference>
<keyword evidence="6" id="KW-1185">Reference proteome</keyword>
<dbReference type="PANTHER" id="PTHR47894:SF4">
    <property type="entry name" value="HTH-TYPE TRANSCRIPTIONAL REGULATOR GADX"/>
    <property type="match status" value="1"/>
</dbReference>
<dbReference type="InterPro" id="IPR009057">
    <property type="entry name" value="Homeodomain-like_sf"/>
</dbReference>
<organism evidence="5 6">
    <name type="scientific">Caballeronia hypogeia</name>
    <dbReference type="NCBI Taxonomy" id="1777140"/>
    <lineage>
        <taxon>Bacteria</taxon>
        <taxon>Pseudomonadati</taxon>
        <taxon>Pseudomonadota</taxon>
        <taxon>Betaproteobacteria</taxon>
        <taxon>Burkholderiales</taxon>
        <taxon>Burkholderiaceae</taxon>
        <taxon>Caballeronia</taxon>
    </lineage>
</organism>
<dbReference type="SUPFAM" id="SSF46689">
    <property type="entry name" value="Homeodomain-like"/>
    <property type="match status" value="1"/>
</dbReference>
<proteinExistence type="predicted"/>
<evidence type="ECO:0000313" key="6">
    <source>
        <dbReference type="Proteomes" id="UP000054851"/>
    </source>
</evidence>
<dbReference type="InterPro" id="IPR032687">
    <property type="entry name" value="AraC-type_N"/>
</dbReference>
<dbReference type="PANTHER" id="PTHR47894">
    <property type="entry name" value="HTH-TYPE TRANSCRIPTIONAL REGULATOR GADX"/>
    <property type="match status" value="1"/>
</dbReference>
<dbReference type="Pfam" id="PF12833">
    <property type="entry name" value="HTH_18"/>
    <property type="match status" value="1"/>
</dbReference>
<protein>
    <submittedName>
        <fullName evidence="5">AraC family transcriptional regulator</fullName>
    </submittedName>
</protein>
<keyword evidence="2" id="KW-0238">DNA-binding</keyword>
<dbReference type="GO" id="GO:0005829">
    <property type="term" value="C:cytosol"/>
    <property type="evidence" value="ECO:0007669"/>
    <property type="project" value="TreeGrafter"/>
</dbReference>
<dbReference type="GO" id="GO:0003700">
    <property type="term" value="F:DNA-binding transcription factor activity"/>
    <property type="evidence" value="ECO:0007669"/>
    <property type="project" value="InterPro"/>
</dbReference>
<accession>A0A158APQ7</accession>
<dbReference type="Proteomes" id="UP000054851">
    <property type="component" value="Unassembled WGS sequence"/>
</dbReference>
<name>A0A158APQ7_9BURK</name>
<evidence type="ECO:0000313" key="5">
    <source>
        <dbReference type="EMBL" id="SAK59824.1"/>
    </source>
</evidence>
<feature type="domain" description="HTH araC/xylS-type" evidence="4">
    <location>
        <begin position="252"/>
        <end position="350"/>
    </location>
</feature>
<dbReference type="PROSITE" id="PS01124">
    <property type="entry name" value="HTH_ARAC_FAMILY_2"/>
    <property type="match status" value="1"/>
</dbReference>
<evidence type="ECO:0000259" key="4">
    <source>
        <dbReference type="PROSITE" id="PS01124"/>
    </source>
</evidence>
<dbReference type="STRING" id="1777140.AWB79_02654"/>